<gene>
    <name evidence="1" type="ORF">BURMUCGD2_5603</name>
</gene>
<proteinExistence type="predicted"/>
<dbReference type="Proteomes" id="UP000004535">
    <property type="component" value="Unassembled WGS sequence"/>
</dbReference>
<dbReference type="EMBL" id="ACFC01000002">
    <property type="protein sequence ID" value="EEE08462.1"/>
    <property type="molecule type" value="Genomic_DNA"/>
</dbReference>
<evidence type="ECO:0000313" key="1">
    <source>
        <dbReference type="EMBL" id="EEE08462.1"/>
    </source>
</evidence>
<protein>
    <submittedName>
        <fullName evidence="1">Uncharacterized protein</fullName>
    </submittedName>
</protein>
<name>B9BKJ5_9BURK</name>
<evidence type="ECO:0000313" key="2">
    <source>
        <dbReference type="Proteomes" id="UP000004535"/>
    </source>
</evidence>
<sequence>MFAGYQSMGARLGECCGGARRSCTYAKMERYRPATSPRTT</sequence>
<organism evidence="1 2">
    <name type="scientific">Burkholderia multivorans CGD2</name>
    <dbReference type="NCBI Taxonomy" id="513052"/>
    <lineage>
        <taxon>Bacteria</taxon>
        <taxon>Pseudomonadati</taxon>
        <taxon>Pseudomonadota</taxon>
        <taxon>Betaproteobacteria</taxon>
        <taxon>Burkholderiales</taxon>
        <taxon>Burkholderiaceae</taxon>
        <taxon>Burkholderia</taxon>
        <taxon>Burkholderia cepacia complex</taxon>
    </lineage>
</organism>
<reference evidence="1 2" key="1">
    <citation type="journal article" date="2012" name="J. Bacteriol.">
        <title>Draft Genome Sequence Determination for Cystic Fibrosis and Chronic Granulomatous Disease Burkholderia multivorans Isolates.</title>
        <authorList>
            <person name="Varga J.J."/>
            <person name="Losada L."/>
            <person name="Zelazny A.M."/>
            <person name="Brinkac L."/>
            <person name="Harkins D."/>
            <person name="Radune D."/>
            <person name="Hostetler J."/>
            <person name="Sampaio E.P."/>
            <person name="Ronning C.M."/>
            <person name="Nierman W.C."/>
            <person name="Greenberg D.E."/>
            <person name="Holland S.M."/>
            <person name="Goldberg J.B."/>
        </authorList>
    </citation>
    <scope>NUCLEOTIDE SEQUENCE [LARGE SCALE GENOMIC DNA]</scope>
    <source>
        <strain evidence="1 2">CGD2</strain>
    </source>
</reference>
<dbReference type="AlphaFoldDB" id="B9BKJ5"/>
<comment type="caution">
    <text evidence="1">The sequence shown here is derived from an EMBL/GenBank/DDBJ whole genome shotgun (WGS) entry which is preliminary data.</text>
</comment>
<accession>B9BKJ5</accession>